<accession>A0A8T1VSM8</accession>
<evidence type="ECO:0000256" key="1">
    <source>
        <dbReference type="SAM" id="Coils"/>
    </source>
</evidence>
<evidence type="ECO:0000313" key="3">
    <source>
        <dbReference type="Proteomes" id="UP000693981"/>
    </source>
</evidence>
<dbReference type="Proteomes" id="UP000693981">
    <property type="component" value="Unassembled WGS sequence"/>
</dbReference>
<feature type="coiled-coil region" evidence="1">
    <location>
        <begin position="95"/>
        <end position="122"/>
    </location>
</feature>
<protein>
    <recommendedName>
        <fullName evidence="4">M96 mating-specific protein family</fullName>
    </recommendedName>
</protein>
<organism evidence="2 3">
    <name type="scientific">Phytophthora boehmeriae</name>
    <dbReference type="NCBI Taxonomy" id="109152"/>
    <lineage>
        <taxon>Eukaryota</taxon>
        <taxon>Sar</taxon>
        <taxon>Stramenopiles</taxon>
        <taxon>Oomycota</taxon>
        <taxon>Peronosporomycetes</taxon>
        <taxon>Peronosporales</taxon>
        <taxon>Peronosporaceae</taxon>
        <taxon>Phytophthora</taxon>
    </lineage>
</organism>
<sequence>MPLDLTTQRATLSEQVQMSRKAIHDQDSTTSFQFGPSEVEFNLNDFEDIEMLSDADAFVMTEACNPVAISDKVAIRRAMEAKKRRVSRQREKVARDALLHHYQALTNELVRLKQAKEAEHARLVSLRTPQFYQWRKVAKKQLHERLHAEEEQKYLSGLVTAQSNYINAIEVEARKRSDEPNVLKNDAITISDKKNLCITAPVEEEICNAYMQELRVNYEQLDAFFEEIDIAELREAVQNTVQMREDGEIEFYQQLTKSVEPFSLRKTATTFWDVSVAQILGRGCHEHFTSGPANTFATKFRETIVSKTGVTVPLLQRSVAQRFLEDDRVVHVWKQITEGEGEFSGLYMEETGWLRLRLSTEATGPETTIEMCTRKFPKSLKSPSVNGEIVRQFHEVLRNVGDKTKTDIVSWTQNALLEETLDGIGN</sequence>
<keyword evidence="1" id="KW-0175">Coiled coil</keyword>
<reference evidence="2" key="1">
    <citation type="submission" date="2021-02" db="EMBL/GenBank/DDBJ databases">
        <authorList>
            <person name="Palmer J.M."/>
        </authorList>
    </citation>
    <scope>NUCLEOTIDE SEQUENCE</scope>
    <source>
        <strain evidence="2">SCRP23</strain>
    </source>
</reference>
<name>A0A8T1VSM8_9STRA</name>
<evidence type="ECO:0008006" key="4">
    <source>
        <dbReference type="Google" id="ProtNLM"/>
    </source>
</evidence>
<evidence type="ECO:0000313" key="2">
    <source>
        <dbReference type="EMBL" id="KAG7383218.1"/>
    </source>
</evidence>
<dbReference type="AlphaFoldDB" id="A0A8T1VSM8"/>
<comment type="caution">
    <text evidence="2">The sequence shown here is derived from an EMBL/GenBank/DDBJ whole genome shotgun (WGS) entry which is preliminary data.</text>
</comment>
<dbReference type="EMBL" id="JAGDFL010000665">
    <property type="protein sequence ID" value="KAG7383218.1"/>
    <property type="molecule type" value="Genomic_DNA"/>
</dbReference>
<dbReference type="OrthoDB" id="73842at2759"/>
<gene>
    <name evidence="2" type="ORF">PHYBOEH_010017</name>
</gene>
<proteinExistence type="predicted"/>
<keyword evidence="3" id="KW-1185">Reference proteome</keyword>